<dbReference type="GO" id="GO:0030170">
    <property type="term" value="F:pyridoxal phosphate binding"/>
    <property type="evidence" value="ECO:0007669"/>
    <property type="project" value="TreeGrafter"/>
</dbReference>
<dbReference type="InterPro" id="IPR015424">
    <property type="entry name" value="PyrdxlP-dep_Trfase"/>
</dbReference>
<dbReference type="AlphaFoldDB" id="A0AAP2WAH0"/>
<dbReference type="InterPro" id="IPR015422">
    <property type="entry name" value="PyrdxlP-dep_Trfase_small"/>
</dbReference>
<evidence type="ECO:0000313" key="3">
    <source>
        <dbReference type="Proteomes" id="UP001299265"/>
    </source>
</evidence>
<keyword evidence="2" id="KW-0032">Aminotransferase</keyword>
<sequence length="410" mass="44915">MPGPGAFWIGEEEINEVVDVLKSGHLSRYGKLEDPNFRHKVISFEEEFAKFSGARHCLAVSGGTSALINCLISMGVGPGDEVIVPGYTFVATMSAVLFAKAIPILAEIDDSLTMDPDDFERKITPRTKAVIPVHMLGNPCRMDRIMEIADRHGIAVLEDSCQACGATYRGRPVGSFGKMSAFSLNIFKTITAGDGGMLTTNDDELFTRAFAFHDQGHLPYRAGAEIGGRTIIGMNQRVNEVSGAVALAQVRKLPLIVSTLRRNKERLKSRLQGLPGFKFRTINDEGECGTILTLIFDTKELAERFCREVNTKVVYESGWHVYAHMEQILGKCTSTAFKCPYECPVYGREVNYTSDMLPKTDDILMRSVNISVGVVDAALAAGFGVNINSTDAEIDRAADKMGEVLRKISL</sequence>
<accession>A0AAP2WAH0</accession>
<dbReference type="RefSeq" id="WP_231063053.1">
    <property type="nucleotide sequence ID" value="NZ_JAJNOR010000006.1"/>
</dbReference>
<gene>
    <name evidence="2" type="ORF">LQE92_11250</name>
</gene>
<dbReference type="SUPFAM" id="SSF53383">
    <property type="entry name" value="PLP-dependent transferases"/>
    <property type="match status" value="1"/>
</dbReference>
<evidence type="ECO:0000313" key="2">
    <source>
        <dbReference type="EMBL" id="MCD2493194.1"/>
    </source>
</evidence>
<dbReference type="EMBL" id="JAJNOR010000006">
    <property type="protein sequence ID" value="MCD2493194.1"/>
    <property type="molecule type" value="Genomic_DNA"/>
</dbReference>
<dbReference type="Pfam" id="PF01041">
    <property type="entry name" value="DegT_DnrJ_EryC1"/>
    <property type="match status" value="1"/>
</dbReference>
<name>A0AAP2WAH0_9FIRM</name>
<proteinExistence type="inferred from homology"/>
<keyword evidence="1" id="KW-0663">Pyridoxal phosphate</keyword>
<evidence type="ECO:0000256" key="1">
    <source>
        <dbReference type="RuleBase" id="RU004508"/>
    </source>
</evidence>
<dbReference type="InterPro" id="IPR015421">
    <property type="entry name" value="PyrdxlP-dep_Trfase_major"/>
</dbReference>
<protein>
    <submittedName>
        <fullName evidence="2">DegT/DnrJ/EryC1/StrS family aminotransferase</fullName>
    </submittedName>
</protein>
<dbReference type="Gene3D" id="3.90.1150.10">
    <property type="entry name" value="Aspartate Aminotransferase, domain 1"/>
    <property type="match status" value="1"/>
</dbReference>
<dbReference type="GO" id="GO:0008483">
    <property type="term" value="F:transaminase activity"/>
    <property type="evidence" value="ECO:0007669"/>
    <property type="project" value="UniProtKB-KW"/>
</dbReference>
<dbReference type="Proteomes" id="UP001299265">
    <property type="component" value="Unassembled WGS sequence"/>
</dbReference>
<comment type="caution">
    <text evidence="2">The sequence shown here is derived from an EMBL/GenBank/DDBJ whole genome shotgun (WGS) entry which is preliminary data.</text>
</comment>
<dbReference type="GO" id="GO:0000271">
    <property type="term" value="P:polysaccharide biosynthetic process"/>
    <property type="evidence" value="ECO:0007669"/>
    <property type="project" value="TreeGrafter"/>
</dbReference>
<dbReference type="Gene3D" id="3.40.640.10">
    <property type="entry name" value="Type I PLP-dependent aspartate aminotransferase-like (Major domain)"/>
    <property type="match status" value="1"/>
</dbReference>
<reference evidence="2 3" key="1">
    <citation type="submission" date="2021-11" db="EMBL/GenBank/DDBJ databases">
        <title>Lacrimispora sp. nov. NSJ-141 isolated from human feces.</title>
        <authorList>
            <person name="Abdugheni R."/>
        </authorList>
    </citation>
    <scope>NUCLEOTIDE SEQUENCE [LARGE SCALE GENOMIC DNA]</scope>
    <source>
        <strain evidence="2 3">NSJ-141</strain>
    </source>
</reference>
<dbReference type="InterPro" id="IPR000653">
    <property type="entry name" value="DegT/StrS_aminotransferase"/>
</dbReference>
<dbReference type="PANTHER" id="PTHR30244">
    <property type="entry name" value="TRANSAMINASE"/>
    <property type="match status" value="1"/>
</dbReference>
<dbReference type="PANTHER" id="PTHR30244:SF34">
    <property type="entry name" value="DTDP-4-AMINO-4,6-DIDEOXYGALACTOSE TRANSAMINASE"/>
    <property type="match status" value="1"/>
</dbReference>
<comment type="similarity">
    <text evidence="1">Belongs to the DegT/DnrJ/EryC1 family.</text>
</comment>
<keyword evidence="2" id="KW-0808">Transferase</keyword>
<keyword evidence="3" id="KW-1185">Reference proteome</keyword>
<organism evidence="2 3">
    <name type="scientific">Lientehia hominis</name>
    <dbReference type="NCBI Taxonomy" id="2897778"/>
    <lineage>
        <taxon>Bacteria</taxon>
        <taxon>Bacillati</taxon>
        <taxon>Bacillota</taxon>
        <taxon>Clostridia</taxon>
        <taxon>Lachnospirales</taxon>
        <taxon>Lachnospiraceae</taxon>
        <taxon>Lientehia</taxon>
    </lineage>
</organism>
<dbReference type="CDD" id="cd00616">
    <property type="entry name" value="AHBA_syn"/>
    <property type="match status" value="1"/>
</dbReference>